<protein>
    <recommendedName>
        <fullName evidence="3">Endonuclease/exonuclease/phosphatase domain-containing protein</fullName>
    </recommendedName>
</protein>
<dbReference type="SUPFAM" id="SSF56219">
    <property type="entry name" value="DNase I-like"/>
    <property type="match status" value="1"/>
</dbReference>
<comment type="caution">
    <text evidence="1">The sequence shown here is derived from an EMBL/GenBank/DDBJ whole genome shotgun (WGS) entry which is preliminary data.</text>
</comment>
<dbReference type="AlphaFoldDB" id="A0A9D4I7E5"/>
<reference evidence="1" key="1">
    <citation type="journal article" date="2019" name="bioRxiv">
        <title>The Genome of the Zebra Mussel, Dreissena polymorpha: A Resource for Invasive Species Research.</title>
        <authorList>
            <person name="McCartney M.A."/>
            <person name="Auch B."/>
            <person name="Kono T."/>
            <person name="Mallez S."/>
            <person name="Zhang Y."/>
            <person name="Obille A."/>
            <person name="Becker A."/>
            <person name="Abrahante J.E."/>
            <person name="Garbe J."/>
            <person name="Badalamenti J.P."/>
            <person name="Herman A."/>
            <person name="Mangelson H."/>
            <person name="Liachko I."/>
            <person name="Sullivan S."/>
            <person name="Sone E.D."/>
            <person name="Koren S."/>
            <person name="Silverstein K.A.T."/>
            <person name="Beckman K.B."/>
            <person name="Gohl D.M."/>
        </authorList>
    </citation>
    <scope>NUCLEOTIDE SEQUENCE</scope>
    <source>
        <strain evidence="1">Duluth1</strain>
        <tissue evidence="1">Whole animal</tissue>
    </source>
</reference>
<evidence type="ECO:0008006" key="3">
    <source>
        <dbReference type="Google" id="ProtNLM"/>
    </source>
</evidence>
<gene>
    <name evidence="1" type="ORF">DPMN_187337</name>
</gene>
<evidence type="ECO:0000313" key="1">
    <source>
        <dbReference type="EMBL" id="KAH3752711.1"/>
    </source>
</evidence>
<dbReference type="InterPro" id="IPR036691">
    <property type="entry name" value="Endo/exonu/phosph_ase_sf"/>
</dbReference>
<organism evidence="1 2">
    <name type="scientific">Dreissena polymorpha</name>
    <name type="common">Zebra mussel</name>
    <name type="synonym">Mytilus polymorpha</name>
    <dbReference type="NCBI Taxonomy" id="45954"/>
    <lineage>
        <taxon>Eukaryota</taxon>
        <taxon>Metazoa</taxon>
        <taxon>Spiralia</taxon>
        <taxon>Lophotrochozoa</taxon>
        <taxon>Mollusca</taxon>
        <taxon>Bivalvia</taxon>
        <taxon>Autobranchia</taxon>
        <taxon>Heteroconchia</taxon>
        <taxon>Euheterodonta</taxon>
        <taxon>Imparidentia</taxon>
        <taxon>Neoheterodontei</taxon>
        <taxon>Myida</taxon>
        <taxon>Dreissenoidea</taxon>
        <taxon>Dreissenidae</taxon>
        <taxon>Dreissena</taxon>
    </lineage>
</organism>
<proteinExistence type="predicted"/>
<dbReference type="EMBL" id="JAIWYP010000010">
    <property type="protein sequence ID" value="KAH3752711.1"/>
    <property type="molecule type" value="Genomic_DNA"/>
</dbReference>
<dbReference type="Proteomes" id="UP000828390">
    <property type="component" value="Unassembled WGS sequence"/>
</dbReference>
<evidence type="ECO:0000313" key="2">
    <source>
        <dbReference type="Proteomes" id="UP000828390"/>
    </source>
</evidence>
<sequence>MNANGKEDKGGTPADRRKNAISNIIHKHRPDIVLFQEFSWAGINGKTWSKWPIPDNYEYKGHYDASIMIDSEHVVVQDLPANDIDIILSDLQRTSNNRLKKAFPTDFTPVPRMCLTKVMVKTKPSFRFYLHLVAWDMENVSTKENRIL</sequence>
<keyword evidence="2" id="KW-1185">Reference proteome</keyword>
<name>A0A9D4I7E5_DREPO</name>
<accession>A0A9D4I7E5</accession>
<reference evidence="1" key="2">
    <citation type="submission" date="2020-11" db="EMBL/GenBank/DDBJ databases">
        <authorList>
            <person name="McCartney M.A."/>
            <person name="Auch B."/>
            <person name="Kono T."/>
            <person name="Mallez S."/>
            <person name="Becker A."/>
            <person name="Gohl D.M."/>
            <person name="Silverstein K.A.T."/>
            <person name="Koren S."/>
            <person name="Bechman K.B."/>
            <person name="Herman A."/>
            <person name="Abrahante J.E."/>
            <person name="Garbe J."/>
        </authorList>
    </citation>
    <scope>NUCLEOTIDE SEQUENCE</scope>
    <source>
        <strain evidence="1">Duluth1</strain>
        <tissue evidence="1">Whole animal</tissue>
    </source>
</reference>